<dbReference type="EMBL" id="JARJCM010000050">
    <property type="protein sequence ID" value="KAJ7035433.1"/>
    <property type="molecule type" value="Genomic_DNA"/>
</dbReference>
<keyword evidence="1" id="KW-0732">Signal</keyword>
<dbReference type="AlphaFoldDB" id="A0AAD6T007"/>
<protein>
    <recommendedName>
        <fullName evidence="4">Secreted protein</fullName>
    </recommendedName>
</protein>
<reference evidence="2" key="1">
    <citation type="submission" date="2023-03" db="EMBL/GenBank/DDBJ databases">
        <title>Massive genome expansion in bonnet fungi (Mycena s.s.) driven by repeated elements and novel gene families across ecological guilds.</title>
        <authorList>
            <consortium name="Lawrence Berkeley National Laboratory"/>
            <person name="Harder C.B."/>
            <person name="Miyauchi S."/>
            <person name="Viragh M."/>
            <person name="Kuo A."/>
            <person name="Thoen E."/>
            <person name="Andreopoulos B."/>
            <person name="Lu D."/>
            <person name="Skrede I."/>
            <person name="Drula E."/>
            <person name="Henrissat B."/>
            <person name="Morin E."/>
            <person name="Kohler A."/>
            <person name="Barry K."/>
            <person name="LaButti K."/>
            <person name="Morin E."/>
            <person name="Salamov A."/>
            <person name="Lipzen A."/>
            <person name="Mereny Z."/>
            <person name="Hegedus B."/>
            <person name="Baldrian P."/>
            <person name="Stursova M."/>
            <person name="Weitz H."/>
            <person name="Taylor A."/>
            <person name="Grigoriev I.V."/>
            <person name="Nagy L.G."/>
            <person name="Martin F."/>
            <person name="Kauserud H."/>
        </authorList>
    </citation>
    <scope>NUCLEOTIDE SEQUENCE</scope>
    <source>
        <strain evidence="2">CBHHK200</strain>
    </source>
</reference>
<proteinExistence type="predicted"/>
<sequence>MSAVHMLWCLALHHNGAGGTHEVVAEDGNGMGVSSCAYPEIVAIEQNLDAAVVWRGCGALWRDAAKCIVTSPRPTFWTRRYRPPRDAAMTTPNLTFSFKFPLSKYWVYQSRPVSTVIAFEPPPHTPERYSYTFWLTGFHIPIIRTKICFQPGGRDGVKCNKGAVPLISSAPFSRSKPPRDTETLWMKIWGFHGTRRNGTVAPRH</sequence>
<gene>
    <name evidence="2" type="ORF">C8F04DRAFT_1182339</name>
</gene>
<organism evidence="2 3">
    <name type="scientific">Mycena alexandri</name>
    <dbReference type="NCBI Taxonomy" id="1745969"/>
    <lineage>
        <taxon>Eukaryota</taxon>
        <taxon>Fungi</taxon>
        <taxon>Dikarya</taxon>
        <taxon>Basidiomycota</taxon>
        <taxon>Agaricomycotina</taxon>
        <taxon>Agaricomycetes</taxon>
        <taxon>Agaricomycetidae</taxon>
        <taxon>Agaricales</taxon>
        <taxon>Marasmiineae</taxon>
        <taxon>Mycenaceae</taxon>
        <taxon>Mycena</taxon>
    </lineage>
</organism>
<keyword evidence="3" id="KW-1185">Reference proteome</keyword>
<evidence type="ECO:0000313" key="2">
    <source>
        <dbReference type="EMBL" id="KAJ7035433.1"/>
    </source>
</evidence>
<comment type="caution">
    <text evidence="2">The sequence shown here is derived from an EMBL/GenBank/DDBJ whole genome shotgun (WGS) entry which is preliminary data.</text>
</comment>
<accession>A0AAD6T007</accession>
<evidence type="ECO:0008006" key="4">
    <source>
        <dbReference type="Google" id="ProtNLM"/>
    </source>
</evidence>
<feature type="signal peptide" evidence="1">
    <location>
        <begin position="1"/>
        <end position="19"/>
    </location>
</feature>
<feature type="chain" id="PRO_5041957394" description="Secreted protein" evidence="1">
    <location>
        <begin position="20"/>
        <end position="204"/>
    </location>
</feature>
<evidence type="ECO:0000256" key="1">
    <source>
        <dbReference type="SAM" id="SignalP"/>
    </source>
</evidence>
<name>A0AAD6T007_9AGAR</name>
<dbReference type="Proteomes" id="UP001218188">
    <property type="component" value="Unassembled WGS sequence"/>
</dbReference>
<evidence type="ECO:0000313" key="3">
    <source>
        <dbReference type="Proteomes" id="UP001218188"/>
    </source>
</evidence>